<sequence length="167" mass="18796">MPTPTTNNCQRRSAYNTFQRSDVAALTTPVSLIFYLNAHAPISVVYIHTARVNKQHGPTPTTTAARDMRGYSRNVYPAMRIATCDTRHKRRDRLVIGCRRAGGVSRVALLRNGCSFAWRDNRLGRVDVRCPLYLMRLLLYAAGPSSPFGVGEWGRCVRWRSEGVLRG</sequence>
<dbReference type="EMBL" id="MU001502">
    <property type="protein sequence ID" value="KAF2443530.1"/>
    <property type="molecule type" value="Genomic_DNA"/>
</dbReference>
<dbReference type="AlphaFoldDB" id="A0A9P4PEF0"/>
<organism evidence="1 2">
    <name type="scientific">Karstenula rhodostoma CBS 690.94</name>
    <dbReference type="NCBI Taxonomy" id="1392251"/>
    <lineage>
        <taxon>Eukaryota</taxon>
        <taxon>Fungi</taxon>
        <taxon>Dikarya</taxon>
        <taxon>Ascomycota</taxon>
        <taxon>Pezizomycotina</taxon>
        <taxon>Dothideomycetes</taxon>
        <taxon>Pleosporomycetidae</taxon>
        <taxon>Pleosporales</taxon>
        <taxon>Massarineae</taxon>
        <taxon>Didymosphaeriaceae</taxon>
        <taxon>Karstenula</taxon>
    </lineage>
</organism>
<protein>
    <submittedName>
        <fullName evidence="1">Uncharacterized protein</fullName>
    </submittedName>
</protein>
<accession>A0A9P4PEF0</accession>
<evidence type="ECO:0000313" key="1">
    <source>
        <dbReference type="EMBL" id="KAF2443530.1"/>
    </source>
</evidence>
<comment type="caution">
    <text evidence="1">The sequence shown here is derived from an EMBL/GenBank/DDBJ whole genome shotgun (WGS) entry which is preliminary data.</text>
</comment>
<evidence type="ECO:0000313" key="2">
    <source>
        <dbReference type="Proteomes" id="UP000799764"/>
    </source>
</evidence>
<dbReference type="Proteomes" id="UP000799764">
    <property type="component" value="Unassembled WGS sequence"/>
</dbReference>
<proteinExistence type="predicted"/>
<gene>
    <name evidence="1" type="ORF">P171DRAFT_39716</name>
</gene>
<name>A0A9P4PEF0_9PLEO</name>
<reference evidence="1" key="1">
    <citation type="journal article" date="2020" name="Stud. Mycol.">
        <title>101 Dothideomycetes genomes: a test case for predicting lifestyles and emergence of pathogens.</title>
        <authorList>
            <person name="Haridas S."/>
            <person name="Albert R."/>
            <person name="Binder M."/>
            <person name="Bloem J."/>
            <person name="Labutti K."/>
            <person name="Salamov A."/>
            <person name="Andreopoulos B."/>
            <person name="Baker S."/>
            <person name="Barry K."/>
            <person name="Bills G."/>
            <person name="Bluhm B."/>
            <person name="Cannon C."/>
            <person name="Castanera R."/>
            <person name="Culley D."/>
            <person name="Daum C."/>
            <person name="Ezra D."/>
            <person name="Gonzalez J."/>
            <person name="Henrissat B."/>
            <person name="Kuo A."/>
            <person name="Liang C."/>
            <person name="Lipzen A."/>
            <person name="Lutzoni F."/>
            <person name="Magnuson J."/>
            <person name="Mondo S."/>
            <person name="Nolan M."/>
            <person name="Ohm R."/>
            <person name="Pangilinan J."/>
            <person name="Park H.-J."/>
            <person name="Ramirez L."/>
            <person name="Alfaro M."/>
            <person name="Sun H."/>
            <person name="Tritt A."/>
            <person name="Yoshinaga Y."/>
            <person name="Zwiers L.-H."/>
            <person name="Turgeon B."/>
            <person name="Goodwin S."/>
            <person name="Spatafora J."/>
            <person name="Crous P."/>
            <person name="Grigoriev I."/>
        </authorList>
    </citation>
    <scope>NUCLEOTIDE SEQUENCE</scope>
    <source>
        <strain evidence="1">CBS 690.94</strain>
    </source>
</reference>
<keyword evidence="2" id="KW-1185">Reference proteome</keyword>